<keyword evidence="10" id="KW-1185">Reference proteome</keyword>
<dbReference type="Pfam" id="PF13714">
    <property type="entry name" value="PEP_mutase"/>
    <property type="match status" value="1"/>
</dbReference>
<dbReference type="STRING" id="661478.OP10G_3658"/>
<dbReference type="UniPathway" id="UPA00946"/>
<dbReference type="GO" id="GO:0019629">
    <property type="term" value="P:propionate catabolic process, 2-methylcitrate cycle"/>
    <property type="evidence" value="ECO:0007669"/>
    <property type="project" value="InterPro"/>
</dbReference>
<dbReference type="Proteomes" id="UP000027982">
    <property type="component" value="Chromosome"/>
</dbReference>
<evidence type="ECO:0000256" key="4">
    <source>
        <dbReference type="ARBA" id="ARBA00022842"/>
    </source>
</evidence>
<dbReference type="FunFam" id="3.20.20.60:FF:000009">
    <property type="entry name" value="2-methylisocitrate lyase"/>
    <property type="match status" value="1"/>
</dbReference>
<evidence type="ECO:0000313" key="10">
    <source>
        <dbReference type="Proteomes" id="UP000027982"/>
    </source>
</evidence>
<dbReference type="GO" id="GO:0046421">
    <property type="term" value="F:methylisocitrate lyase activity"/>
    <property type="evidence" value="ECO:0007669"/>
    <property type="project" value="UniProtKB-EC"/>
</dbReference>
<accession>A0A068NUC0</accession>
<evidence type="ECO:0000256" key="2">
    <source>
        <dbReference type="ARBA" id="ARBA00009282"/>
    </source>
</evidence>
<comment type="function">
    <text evidence="8">Catalyzes the thermodynamically favored C-C bond cleavage of (2R,3S)-2-methylisocitrate to yield pyruvate and succinate.</text>
</comment>
<evidence type="ECO:0000256" key="6">
    <source>
        <dbReference type="ARBA" id="ARBA00051150"/>
    </source>
</evidence>
<sequence length="278" mass="29995">MISEDTVVMPGVFNGISAVSAHKAGARALYLSGAGITNAALGVPDIALATLTEFAQQAAYVTQVAPVPVLSDADTGFGEALNVARTVIEMERAGLAGIHLEDQISPKRCGHLDGKSCIEPLEMARKIRAAVDSKRDPSFMIVARTDARGVEGLDSAIERARRYEGAGADAIFPEGLTGEAEFEAFRGAVSIPLLANMTEFGKTPIIPVSRFRELGYGMVIFPMTAFRVMLRALDETYAELLSTGTQAGILDRMRTRAELYDRIDYAQYDDADRRWSGN</sequence>
<evidence type="ECO:0000256" key="1">
    <source>
        <dbReference type="ARBA" id="ARBA00001946"/>
    </source>
</evidence>
<evidence type="ECO:0000313" key="9">
    <source>
        <dbReference type="EMBL" id="AIE87026.1"/>
    </source>
</evidence>
<dbReference type="KEGG" id="fgi:OP10G_3658"/>
<dbReference type="SUPFAM" id="SSF51621">
    <property type="entry name" value="Phosphoenolpyruvate/pyruvate domain"/>
    <property type="match status" value="1"/>
</dbReference>
<evidence type="ECO:0000256" key="5">
    <source>
        <dbReference type="ARBA" id="ARBA00023239"/>
    </source>
</evidence>
<evidence type="ECO:0000256" key="3">
    <source>
        <dbReference type="ARBA" id="ARBA00022723"/>
    </source>
</evidence>
<dbReference type="PANTHER" id="PTHR42905">
    <property type="entry name" value="PHOSPHOENOLPYRUVATE CARBOXYLASE"/>
    <property type="match status" value="1"/>
</dbReference>
<dbReference type="InterPro" id="IPR012695">
    <property type="entry name" value="PrpB"/>
</dbReference>
<reference evidence="9 10" key="1">
    <citation type="journal article" date="2014" name="PLoS ONE">
        <title>The first complete genome sequence of the class fimbriimonadia in the phylum armatimonadetes.</title>
        <authorList>
            <person name="Hu Z.Y."/>
            <person name="Wang Y.Z."/>
            <person name="Im W.T."/>
            <person name="Wang S.Y."/>
            <person name="Zhao G.P."/>
            <person name="Zheng H.J."/>
            <person name="Quan Z.X."/>
        </authorList>
    </citation>
    <scope>NUCLEOTIDE SEQUENCE [LARGE SCALE GENOMIC DNA]</scope>
    <source>
        <strain evidence="9">Gsoil 348</strain>
    </source>
</reference>
<organism evidence="9 10">
    <name type="scientific">Fimbriimonas ginsengisoli Gsoil 348</name>
    <dbReference type="NCBI Taxonomy" id="661478"/>
    <lineage>
        <taxon>Bacteria</taxon>
        <taxon>Bacillati</taxon>
        <taxon>Armatimonadota</taxon>
        <taxon>Fimbriimonadia</taxon>
        <taxon>Fimbriimonadales</taxon>
        <taxon>Fimbriimonadaceae</taxon>
        <taxon>Fimbriimonas</taxon>
    </lineage>
</organism>
<evidence type="ECO:0000256" key="7">
    <source>
        <dbReference type="ARBA" id="ARBA00058526"/>
    </source>
</evidence>
<comment type="function">
    <text evidence="7">Involved in the methylcitric acid cycle. Catalyzes the cleavage of 2-methylisocitrate to yield pyruvate and succinate.</text>
</comment>
<dbReference type="PANTHER" id="PTHR42905:SF5">
    <property type="entry name" value="CARBOXYVINYL-CARBOXYPHOSPHONATE PHOSPHORYLMUTASE, CHLOROPLASTIC"/>
    <property type="match status" value="1"/>
</dbReference>
<dbReference type="InterPro" id="IPR040442">
    <property type="entry name" value="Pyrv_kinase-like_dom_sf"/>
</dbReference>
<dbReference type="eggNOG" id="COG2513">
    <property type="taxonomic scope" value="Bacteria"/>
</dbReference>
<comment type="pathway">
    <text evidence="8">Organic acid metabolism; propanoate degradation.</text>
</comment>
<dbReference type="CDD" id="cd00377">
    <property type="entry name" value="ICL_PEPM"/>
    <property type="match status" value="1"/>
</dbReference>
<keyword evidence="5 8" id="KW-0456">Lyase</keyword>
<keyword evidence="3" id="KW-0479">Metal-binding</keyword>
<dbReference type="OrthoDB" id="9780430at2"/>
<name>A0A068NUC0_FIMGI</name>
<keyword evidence="4" id="KW-0460">Magnesium</keyword>
<dbReference type="InterPro" id="IPR015813">
    <property type="entry name" value="Pyrv/PenolPyrv_kinase-like_dom"/>
</dbReference>
<comment type="catalytic activity">
    <reaction evidence="6">
        <text>3-hydroxybutane-1,2,3-tricarboxylate = pyruvate + succinate</text>
        <dbReference type="Rhea" id="RHEA:57504"/>
        <dbReference type="ChEBI" id="CHEBI:15361"/>
        <dbReference type="ChEBI" id="CHEBI:30031"/>
        <dbReference type="ChEBI" id="CHEBI:141790"/>
    </reaction>
</comment>
<proteinExistence type="inferred from homology"/>
<dbReference type="HOGENOM" id="CLU_027389_3_2_0"/>
<dbReference type="GO" id="GO:0046872">
    <property type="term" value="F:metal ion binding"/>
    <property type="evidence" value="ECO:0007669"/>
    <property type="project" value="UniProtKB-KW"/>
</dbReference>
<gene>
    <name evidence="9" type="ORF">OP10G_3658</name>
</gene>
<dbReference type="Gene3D" id="3.20.20.60">
    <property type="entry name" value="Phosphoenolpyruvate-binding domains"/>
    <property type="match status" value="1"/>
</dbReference>
<protein>
    <recommendedName>
        <fullName evidence="8">Methylisocitrate lyase</fullName>
        <ecNumber evidence="8">4.1.3.30</ecNumber>
    </recommendedName>
</protein>
<comment type="catalytic activity">
    <reaction evidence="8">
        <text>(2S,3R)-3-hydroxybutane-1,2,3-tricarboxylate = pyruvate + succinate</text>
        <dbReference type="Rhea" id="RHEA:16809"/>
        <dbReference type="ChEBI" id="CHEBI:15361"/>
        <dbReference type="ChEBI" id="CHEBI:30031"/>
        <dbReference type="ChEBI" id="CHEBI:57429"/>
        <dbReference type="EC" id="4.1.3.30"/>
    </reaction>
</comment>
<evidence type="ECO:0000256" key="8">
    <source>
        <dbReference type="RuleBase" id="RU361121"/>
    </source>
</evidence>
<dbReference type="EMBL" id="CP007139">
    <property type="protein sequence ID" value="AIE87026.1"/>
    <property type="molecule type" value="Genomic_DNA"/>
</dbReference>
<dbReference type="EC" id="4.1.3.30" evidence="8"/>
<dbReference type="InterPro" id="IPR018523">
    <property type="entry name" value="Isocitrate_lyase_ph_CS"/>
</dbReference>
<dbReference type="PROSITE" id="PS00161">
    <property type="entry name" value="ISOCITRATE_LYASE"/>
    <property type="match status" value="1"/>
</dbReference>
<dbReference type="AlphaFoldDB" id="A0A068NUC0"/>
<dbReference type="NCBIfam" id="TIGR02317">
    <property type="entry name" value="prpB"/>
    <property type="match status" value="1"/>
</dbReference>
<comment type="cofactor">
    <cofactor evidence="1">
        <name>Mg(2+)</name>
        <dbReference type="ChEBI" id="CHEBI:18420"/>
    </cofactor>
</comment>
<dbReference type="InterPro" id="IPR039556">
    <property type="entry name" value="ICL/PEPM"/>
</dbReference>
<comment type="similarity">
    <text evidence="2 8">Belongs to the isocitrate lyase/PEP mutase superfamily. Methylisocitrate lyase family.</text>
</comment>